<dbReference type="HOGENOM" id="CLU_211843_0_0_1"/>
<dbReference type="AlphaFoldDB" id="B4IN12"/>
<sequence>KINGHLKAEERQLSATVLIDGVEIKATVDTGATASFISEELADRLQAAERSYLREEK</sequence>
<gene>
    <name evidence="1" type="primary">Dsec\GM26672</name>
    <name evidence="1" type="ORF">Dsec_GM26672</name>
</gene>
<proteinExistence type="predicted"/>
<dbReference type="CDD" id="cd00303">
    <property type="entry name" value="retropepsin_like"/>
    <property type="match status" value="1"/>
</dbReference>
<accession>B4IN12</accession>
<dbReference type="Pfam" id="PF13975">
    <property type="entry name" value="gag-asp_proteas"/>
    <property type="match status" value="1"/>
</dbReference>
<dbReference type="Proteomes" id="UP000001292">
    <property type="component" value="Unassembled WGS sequence"/>
</dbReference>
<reference evidence="1 2" key="1">
    <citation type="journal article" date="2007" name="Nature">
        <title>Evolution of genes and genomes on the Drosophila phylogeny.</title>
        <authorList>
            <consortium name="Drosophila 12 Genomes Consortium"/>
            <person name="Clark A.G."/>
            <person name="Eisen M.B."/>
            <person name="Smith D.R."/>
            <person name="Bergman C.M."/>
            <person name="Oliver B."/>
            <person name="Markow T.A."/>
            <person name="Kaufman T.C."/>
            <person name="Kellis M."/>
            <person name="Gelbart W."/>
            <person name="Iyer V.N."/>
            <person name="Pollard D.A."/>
            <person name="Sackton T.B."/>
            <person name="Larracuente A.M."/>
            <person name="Singh N.D."/>
            <person name="Abad J.P."/>
            <person name="Abt D.N."/>
            <person name="Adryan B."/>
            <person name="Aguade M."/>
            <person name="Akashi H."/>
            <person name="Anderson W.W."/>
            <person name="Aquadro C.F."/>
            <person name="Ardell D.H."/>
            <person name="Arguello R."/>
            <person name="Artieri C.G."/>
            <person name="Barbash D.A."/>
            <person name="Barker D."/>
            <person name="Barsanti P."/>
            <person name="Batterham P."/>
            <person name="Batzoglou S."/>
            <person name="Begun D."/>
            <person name="Bhutkar A."/>
            <person name="Blanco E."/>
            <person name="Bosak S.A."/>
            <person name="Bradley R.K."/>
            <person name="Brand A.D."/>
            <person name="Brent M.R."/>
            <person name="Brooks A.N."/>
            <person name="Brown R.H."/>
            <person name="Butlin R.K."/>
            <person name="Caggese C."/>
            <person name="Calvi B.R."/>
            <person name="Bernardo de Carvalho A."/>
            <person name="Caspi A."/>
            <person name="Castrezana S."/>
            <person name="Celniker S.E."/>
            <person name="Chang J.L."/>
            <person name="Chapple C."/>
            <person name="Chatterji S."/>
            <person name="Chinwalla A."/>
            <person name="Civetta A."/>
            <person name="Clifton S.W."/>
            <person name="Comeron J.M."/>
            <person name="Costello J.C."/>
            <person name="Coyne J.A."/>
            <person name="Daub J."/>
            <person name="David R.G."/>
            <person name="Delcher A.L."/>
            <person name="Delehaunty K."/>
            <person name="Do C.B."/>
            <person name="Ebling H."/>
            <person name="Edwards K."/>
            <person name="Eickbush T."/>
            <person name="Evans J.D."/>
            <person name="Filipski A."/>
            <person name="Findeiss S."/>
            <person name="Freyhult E."/>
            <person name="Fulton L."/>
            <person name="Fulton R."/>
            <person name="Garcia A.C."/>
            <person name="Gardiner A."/>
            <person name="Garfield D.A."/>
            <person name="Garvin B.E."/>
            <person name="Gibson G."/>
            <person name="Gilbert D."/>
            <person name="Gnerre S."/>
            <person name="Godfrey J."/>
            <person name="Good R."/>
            <person name="Gotea V."/>
            <person name="Gravely B."/>
            <person name="Greenberg A.J."/>
            <person name="Griffiths-Jones S."/>
            <person name="Gross S."/>
            <person name="Guigo R."/>
            <person name="Gustafson E.A."/>
            <person name="Haerty W."/>
            <person name="Hahn M.W."/>
            <person name="Halligan D.L."/>
            <person name="Halpern A.L."/>
            <person name="Halter G.M."/>
            <person name="Han M.V."/>
            <person name="Heger A."/>
            <person name="Hillier L."/>
            <person name="Hinrichs A.S."/>
            <person name="Holmes I."/>
            <person name="Hoskins R.A."/>
            <person name="Hubisz M.J."/>
            <person name="Hultmark D."/>
            <person name="Huntley M.A."/>
            <person name="Jaffe D.B."/>
            <person name="Jagadeeshan S."/>
            <person name="Jeck W.R."/>
            <person name="Johnson J."/>
            <person name="Jones C.D."/>
            <person name="Jordan W.C."/>
            <person name="Karpen G.H."/>
            <person name="Kataoka E."/>
            <person name="Keightley P.D."/>
            <person name="Kheradpour P."/>
            <person name="Kirkness E.F."/>
            <person name="Koerich L.B."/>
            <person name="Kristiansen K."/>
            <person name="Kudrna D."/>
            <person name="Kulathinal R.J."/>
            <person name="Kumar S."/>
            <person name="Kwok R."/>
            <person name="Lander E."/>
            <person name="Langley C.H."/>
            <person name="Lapoint R."/>
            <person name="Lazzaro B.P."/>
            <person name="Lee S.J."/>
            <person name="Levesque L."/>
            <person name="Li R."/>
            <person name="Lin C.F."/>
            <person name="Lin M.F."/>
            <person name="Lindblad-Toh K."/>
            <person name="Llopart A."/>
            <person name="Long M."/>
            <person name="Low L."/>
            <person name="Lozovsky E."/>
            <person name="Lu J."/>
            <person name="Luo M."/>
            <person name="Machado C.A."/>
            <person name="Makalowski W."/>
            <person name="Marzo M."/>
            <person name="Matsuda M."/>
            <person name="Matzkin L."/>
            <person name="McAllister B."/>
            <person name="McBride C.S."/>
            <person name="McKernan B."/>
            <person name="McKernan K."/>
            <person name="Mendez-Lago M."/>
            <person name="Minx P."/>
            <person name="Mollenhauer M.U."/>
            <person name="Montooth K."/>
            <person name="Mount S.M."/>
            <person name="Mu X."/>
            <person name="Myers E."/>
            <person name="Negre B."/>
            <person name="Newfeld S."/>
            <person name="Nielsen R."/>
            <person name="Noor M.A."/>
            <person name="O'Grady P."/>
            <person name="Pachter L."/>
            <person name="Papaceit M."/>
            <person name="Parisi M.J."/>
            <person name="Parisi M."/>
            <person name="Parts L."/>
            <person name="Pedersen J.S."/>
            <person name="Pesole G."/>
            <person name="Phillippy A.M."/>
            <person name="Ponting C.P."/>
            <person name="Pop M."/>
            <person name="Porcelli D."/>
            <person name="Powell J.R."/>
            <person name="Prohaska S."/>
            <person name="Pruitt K."/>
            <person name="Puig M."/>
            <person name="Quesneville H."/>
            <person name="Ram K.R."/>
            <person name="Rand D."/>
            <person name="Rasmussen M.D."/>
            <person name="Reed L.K."/>
            <person name="Reenan R."/>
            <person name="Reily A."/>
            <person name="Remington K.A."/>
            <person name="Rieger T.T."/>
            <person name="Ritchie M.G."/>
            <person name="Robin C."/>
            <person name="Rogers Y.H."/>
            <person name="Rohde C."/>
            <person name="Rozas J."/>
            <person name="Rubenfield M.J."/>
            <person name="Ruiz A."/>
            <person name="Russo S."/>
            <person name="Salzberg S.L."/>
            <person name="Sanchez-Gracia A."/>
            <person name="Saranga D.J."/>
            <person name="Sato H."/>
            <person name="Schaeffer S.W."/>
            <person name="Schatz M.C."/>
            <person name="Schlenke T."/>
            <person name="Schwartz R."/>
            <person name="Segarra C."/>
            <person name="Singh R.S."/>
            <person name="Sirot L."/>
            <person name="Sirota M."/>
            <person name="Sisneros N.B."/>
            <person name="Smith C.D."/>
            <person name="Smith T.F."/>
            <person name="Spieth J."/>
            <person name="Stage D.E."/>
            <person name="Stark A."/>
            <person name="Stephan W."/>
            <person name="Strausberg R.L."/>
            <person name="Strempel S."/>
            <person name="Sturgill D."/>
            <person name="Sutton G."/>
            <person name="Sutton G.G."/>
            <person name="Tao W."/>
            <person name="Teichmann S."/>
            <person name="Tobari Y.N."/>
            <person name="Tomimura Y."/>
            <person name="Tsolas J.M."/>
            <person name="Valente V.L."/>
            <person name="Venter E."/>
            <person name="Venter J.C."/>
            <person name="Vicario S."/>
            <person name="Vieira F.G."/>
            <person name="Vilella A.J."/>
            <person name="Villasante A."/>
            <person name="Walenz B."/>
            <person name="Wang J."/>
            <person name="Wasserman M."/>
            <person name="Watts T."/>
            <person name="Wilson D."/>
            <person name="Wilson R.K."/>
            <person name="Wing R.A."/>
            <person name="Wolfner M.F."/>
            <person name="Wong A."/>
            <person name="Wong G.K."/>
            <person name="Wu C.I."/>
            <person name="Wu G."/>
            <person name="Yamamoto D."/>
            <person name="Yang H.P."/>
            <person name="Yang S.P."/>
            <person name="Yorke J.A."/>
            <person name="Yoshida K."/>
            <person name="Zdobnov E."/>
            <person name="Zhang P."/>
            <person name="Zhang Y."/>
            <person name="Zimin A.V."/>
            <person name="Baldwin J."/>
            <person name="Abdouelleil A."/>
            <person name="Abdulkadir J."/>
            <person name="Abebe A."/>
            <person name="Abera B."/>
            <person name="Abreu J."/>
            <person name="Acer S.C."/>
            <person name="Aftuck L."/>
            <person name="Alexander A."/>
            <person name="An P."/>
            <person name="Anderson E."/>
            <person name="Anderson S."/>
            <person name="Arachi H."/>
            <person name="Azer M."/>
            <person name="Bachantsang P."/>
            <person name="Barry A."/>
            <person name="Bayul T."/>
            <person name="Berlin A."/>
            <person name="Bessette D."/>
            <person name="Bloom T."/>
            <person name="Blye J."/>
            <person name="Boguslavskiy L."/>
            <person name="Bonnet C."/>
            <person name="Boukhgalter B."/>
            <person name="Bourzgui I."/>
            <person name="Brown A."/>
            <person name="Cahill P."/>
            <person name="Channer S."/>
            <person name="Cheshatsang Y."/>
            <person name="Chuda L."/>
            <person name="Citroen M."/>
            <person name="Collymore A."/>
            <person name="Cooke P."/>
            <person name="Costello M."/>
            <person name="D'Aco K."/>
            <person name="Daza R."/>
            <person name="De Haan G."/>
            <person name="DeGray S."/>
            <person name="DeMaso C."/>
            <person name="Dhargay N."/>
            <person name="Dooley K."/>
            <person name="Dooley E."/>
            <person name="Doricent M."/>
            <person name="Dorje P."/>
            <person name="Dorjee K."/>
            <person name="Dupes A."/>
            <person name="Elong R."/>
            <person name="Falk J."/>
            <person name="Farina A."/>
            <person name="Faro S."/>
            <person name="Ferguson D."/>
            <person name="Fisher S."/>
            <person name="Foley C.D."/>
            <person name="Franke A."/>
            <person name="Friedrich D."/>
            <person name="Gadbois L."/>
            <person name="Gearin G."/>
            <person name="Gearin C.R."/>
            <person name="Giannoukos G."/>
            <person name="Goode T."/>
            <person name="Graham J."/>
            <person name="Grandbois E."/>
            <person name="Grewal S."/>
            <person name="Gyaltsen K."/>
            <person name="Hafez N."/>
            <person name="Hagos B."/>
            <person name="Hall J."/>
            <person name="Henson C."/>
            <person name="Hollinger A."/>
            <person name="Honan T."/>
            <person name="Huard M.D."/>
            <person name="Hughes L."/>
            <person name="Hurhula B."/>
            <person name="Husby M.E."/>
            <person name="Kamat A."/>
            <person name="Kanga B."/>
            <person name="Kashin S."/>
            <person name="Khazanovich D."/>
            <person name="Kisner P."/>
            <person name="Lance K."/>
            <person name="Lara M."/>
            <person name="Lee W."/>
            <person name="Lennon N."/>
            <person name="Letendre F."/>
            <person name="LeVine R."/>
            <person name="Lipovsky A."/>
            <person name="Liu X."/>
            <person name="Liu J."/>
            <person name="Liu S."/>
            <person name="Lokyitsang T."/>
            <person name="Lokyitsang Y."/>
            <person name="Lubonja R."/>
            <person name="Lui A."/>
            <person name="MacDonald P."/>
            <person name="Magnisalis V."/>
            <person name="Maru K."/>
            <person name="Matthews C."/>
            <person name="McCusker W."/>
            <person name="McDonough S."/>
            <person name="Mehta T."/>
            <person name="Meldrim J."/>
            <person name="Meneus L."/>
            <person name="Mihai O."/>
            <person name="Mihalev A."/>
            <person name="Mihova T."/>
            <person name="Mittelman R."/>
            <person name="Mlenga V."/>
            <person name="Montmayeur A."/>
            <person name="Mulrain L."/>
            <person name="Navidi A."/>
            <person name="Naylor J."/>
            <person name="Negash T."/>
            <person name="Nguyen T."/>
            <person name="Nguyen N."/>
            <person name="Nicol R."/>
            <person name="Norbu C."/>
            <person name="Norbu N."/>
            <person name="Novod N."/>
            <person name="O'Neill B."/>
            <person name="Osman S."/>
            <person name="Markiewicz E."/>
            <person name="Oyono O.L."/>
            <person name="Patti C."/>
            <person name="Phunkhang P."/>
            <person name="Pierre F."/>
            <person name="Priest M."/>
            <person name="Raghuraman S."/>
            <person name="Rege F."/>
            <person name="Reyes R."/>
            <person name="Rise C."/>
            <person name="Rogov P."/>
            <person name="Ross K."/>
            <person name="Ryan E."/>
            <person name="Settipalli S."/>
            <person name="Shea T."/>
            <person name="Sherpa N."/>
            <person name="Shi L."/>
            <person name="Shih D."/>
            <person name="Sparrow T."/>
            <person name="Spaulding J."/>
            <person name="Stalker J."/>
            <person name="Stange-Thomann N."/>
            <person name="Stavropoulos S."/>
            <person name="Stone C."/>
            <person name="Strader C."/>
            <person name="Tesfaye S."/>
            <person name="Thomson T."/>
            <person name="Thoulutsang Y."/>
            <person name="Thoulutsang D."/>
            <person name="Topham K."/>
            <person name="Topping I."/>
            <person name="Tsamla T."/>
            <person name="Vassiliev H."/>
            <person name="Vo A."/>
            <person name="Wangchuk T."/>
            <person name="Wangdi T."/>
            <person name="Weiand M."/>
            <person name="Wilkinson J."/>
            <person name="Wilson A."/>
            <person name="Yadav S."/>
            <person name="Young G."/>
            <person name="Yu Q."/>
            <person name="Zembek L."/>
            <person name="Zhong D."/>
            <person name="Zimmer A."/>
            <person name="Zwirko Z."/>
            <person name="Jaffe D.B."/>
            <person name="Alvarez P."/>
            <person name="Brockman W."/>
            <person name="Butler J."/>
            <person name="Chin C."/>
            <person name="Gnerre S."/>
            <person name="Grabherr M."/>
            <person name="Kleber M."/>
            <person name="Mauceli E."/>
            <person name="MacCallum I."/>
        </authorList>
    </citation>
    <scope>NUCLEOTIDE SEQUENCE [LARGE SCALE GENOMIC DNA]</scope>
    <source>
        <strain evidence="2">Rob3c / Tucson 14021-0248.25</strain>
    </source>
</reference>
<feature type="non-terminal residue" evidence="1">
    <location>
        <position position="1"/>
    </location>
</feature>
<evidence type="ECO:0000313" key="1">
    <source>
        <dbReference type="EMBL" id="EDW54678.1"/>
    </source>
</evidence>
<keyword evidence="2" id="KW-1185">Reference proteome</keyword>
<name>B4IN12_DROSE</name>
<organism evidence="2">
    <name type="scientific">Drosophila sechellia</name>
    <name type="common">Fruit fly</name>
    <dbReference type="NCBI Taxonomy" id="7238"/>
    <lineage>
        <taxon>Eukaryota</taxon>
        <taxon>Metazoa</taxon>
        <taxon>Ecdysozoa</taxon>
        <taxon>Arthropoda</taxon>
        <taxon>Hexapoda</taxon>
        <taxon>Insecta</taxon>
        <taxon>Pterygota</taxon>
        <taxon>Neoptera</taxon>
        <taxon>Endopterygota</taxon>
        <taxon>Diptera</taxon>
        <taxon>Brachycera</taxon>
        <taxon>Muscomorpha</taxon>
        <taxon>Ephydroidea</taxon>
        <taxon>Drosophilidae</taxon>
        <taxon>Drosophila</taxon>
        <taxon>Sophophora</taxon>
    </lineage>
</organism>
<dbReference type="PhylomeDB" id="B4IN12"/>
<evidence type="ECO:0000313" key="2">
    <source>
        <dbReference type="Proteomes" id="UP000001292"/>
    </source>
</evidence>
<dbReference type="GO" id="GO:0006508">
    <property type="term" value="P:proteolysis"/>
    <property type="evidence" value="ECO:0007669"/>
    <property type="project" value="InterPro"/>
</dbReference>
<dbReference type="InterPro" id="IPR001969">
    <property type="entry name" value="Aspartic_peptidase_AS"/>
</dbReference>
<protein>
    <submittedName>
        <fullName evidence="1">GM26672</fullName>
    </submittedName>
</protein>
<dbReference type="InterPro" id="IPR021109">
    <property type="entry name" value="Peptidase_aspartic_dom_sf"/>
</dbReference>
<dbReference type="EMBL" id="CH481358">
    <property type="protein sequence ID" value="EDW54678.1"/>
    <property type="molecule type" value="Genomic_DNA"/>
</dbReference>
<dbReference type="SUPFAM" id="SSF50630">
    <property type="entry name" value="Acid proteases"/>
    <property type="match status" value="1"/>
</dbReference>
<dbReference type="Gene3D" id="2.40.70.10">
    <property type="entry name" value="Acid Proteases"/>
    <property type="match status" value="1"/>
</dbReference>
<dbReference type="GO" id="GO:0004190">
    <property type="term" value="F:aspartic-type endopeptidase activity"/>
    <property type="evidence" value="ECO:0007669"/>
    <property type="project" value="InterPro"/>
</dbReference>
<dbReference type="PROSITE" id="PS00141">
    <property type="entry name" value="ASP_PROTEASE"/>
    <property type="match status" value="1"/>
</dbReference>